<name>A0A1I7TYV9_9PELO</name>
<dbReference type="Proteomes" id="UP000095282">
    <property type="component" value="Unplaced"/>
</dbReference>
<dbReference type="PANTHER" id="PTHR47248">
    <property type="entry name" value="PROTEIN CBG06772"/>
    <property type="match status" value="1"/>
</dbReference>
<dbReference type="AlphaFoldDB" id="A0A1I7TYV9"/>
<keyword evidence="3" id="KW-1185">Reference proteome</keyword>
<accession>A0A1I7TYV9</accession>
<dbReference type="PANTHER" id="PTHR47248:SF6">
    <property type="entry name" value="BPTI_KUNITZ INHIBITOR DOMAIN-CONTAINING PROTEIN"/>
    <property type="match status" value="1"/>
</dbReference>
<dbReference type="Pfam" id="PF00014">
    <property type="entry name" value="Kunitz_BPTI"/>
    <property type="match status" value="1"/>
</dbReference>
<feature type="signal peptide" evidence="1">
    <location>
        <begin position="1"/>
        <end position="18"/>
    </location>
</feature>
<evidence type="ECO:0000313" key="3">
    <source>
        <dbReference type="Proteomes" id="UP000095282"/>
    </source>
</evidence>
<proteinExistence type="predicted"/>
<dbReference type="WBParaSite" id="Csp11.Scaffold629.g13167.t1">
    <property type="protein sequence ID" value="Csp11.Scaffold629.g13167.t1"/>
    <property type="gene ID" value="Csp11.Scaffold629.g13167"/>
</dbReference>
<dbReference type="PROSITE" id="PS50279">
    <property type="entry name" value="BPTI_KUNITZ_2"/>
    <property type="match status" value="1"/>
</dbReference>
<dbReference type="InterPro" id="IPR036880">
    <property type="entry name" value="Kunitz_BPTI_sf"/>
</dbReference>
<evidence type="ECO:0000259" key="2">
    <source>
        <dbReference type="PROSITE" id="PS50279"/>
    </source>
</evidence>
<sequence length="210" mass="23780">MKLFCVLFGLALFRSSFGAEFLRKDSCNLPYIVGTTPCSKESSVRFFYDSEKDRCYAFRYTGCNGNANSFETRDECEKSCVDFSKPFCPGNTKPTLNVLGSPSPCGLWKNKEGLPECRDNGVITTNGTNYCNRDWGNGICCTVDSKLKLQWDFRSDQCPDGRSKYSPKVKDDSIRGWHYERILLGRDCETDFCPGGYDCVIGNFYSYCCK</sequence>
<dbReference type="CDD" id="cd00109">
    <property type="entry name" value="Kunitz-type"/>
    <property type="match status" value="1"/>
</dbReference>
<dbReference type="PROSITE" id="PS00280">
    <property type="entry name" value="BPTI_KUNITZ_1"/>
    <property type="match status" value="1"/>
</dbReference>
<dbReference type="InterPro" id="IPR002223">
    <property type="entry name" value="Kunitz_BPTI"/>
</dbReference>
<protein>
    <submittedName>
        <fullName evidence="4">BPTI/Kunitz inhibitor domain-containing protein</fullName>
    </submittedName>
</protein>
<reference evidence="4" key="1">
    <citation type="submission" date="2016-11" db="UniProtKB">
        <authorList>
            <consortium name="WormBaseParasite"/>
        </authorList>
    </citation>
    <scope>IDENTIFICATION</scope>
</reference>
<evidence type="ECO:0000256" key="1">
    <source>
        <dbReference type="SAM" id="SignalP"/>
    </source>
</evidence>
<evidence type="ECO:0000313" key="4">
    <source>
        <dbReference type="WBParaSite" id="Csp11.Scaffold629.g13167.t1"/>
    </source>
</evidence>
<dbReference type="GO" id="GO:0004867">
    <property type="term" value="F:serine-type endopeptidase inhibitor activity"/>
    <property type="evidence" value="ECO:0007669"/>
    <property type="project" value="InterPro"/>
</dbReference>
<dbReference type="SMART" id="SM00131">
    <property type="entry name" value="KU"/>
    <property type="match status" value="1"/>
</dbReference>
<keyword evidence="1" id="KW-0732">Signal</keyword>
<dbReference type="PRINTS" id="PR00759">
    <property type="entry name" value="BASICPTASE"/>
</dbReference>
<dbReference type="STRING" id="1561998.A0A1I7TYV9"/>
<organism evidence="3 4">
    <name type="scientific">Caenorhabditis tropicalis</name>
    <dbReference type="NCBI Taxonomy" id="1561998"/>
    <lineage>
        <taxon>Eukaryota</taxon>
        <taxon>Metazoa</taxon>
        <taxon>Ecdysozoa</taxon>
        <taxon>Nematoda</taxon>
        <taxon>Chromadorea</taxon>
        <taxon>Rhabditida</taxon>
        <taxon>Rhabditina</taxon>
        <taxon>Rhabditomorpha</taxon>
        <taxon>Rhabditoidea</taxon>
        <taxon>Rhabditidae</taxon>
        <taxon>Peloderinae</taxon>
        <taxon>Caenorhabditis</taxon>
    </lineage>
</organism>
<dbReference type="InterPro" id="IPR020901">
    <property type="entry name" value="Prtase_inh_Kunz-CS"/>
</dbReference>
<dbReference type="InterPro" id="IPR052861">
    <property type="entry name" value="BPTI/Kunitz_domain"/>
</dbReference>
<dbReference type="Gene3D" id="4.10.410.10">
    <property type="entry name" value="Pancreatic trypsin inhibitor Kunitz domain"/>
    <property type="match status" value="1"/>
</dbReference>
<feature type="chain" id="PRO_5009308277" evidence="1">
    <location>
        <begin position="19"/>
        <end position="210"/>
    </location>
</feature>
<dbReference type="SUPFAM" id="SSF57362">
    <property type="entry name" value="BPTI-like"/>
    <property type="match status" value="1"/>
</dbReference>
<feature type="domain" description="BPTI/Kunitz inhibitor" evidence="2">
    <location>
        <begin position="27"/>
        <end position="80"/>
    </location>
</feature>
<dbReference type="eggNOG" id="KOG4295">
    <property type="taxonomic scope" value="Eukaryota"/>
</dbReference>